<reference evidence="2" key="1">
    <citation type="submission" date="2025-08" db="UniProtKB">
        <authorList>
            <consortium name="RefSeq"/>
        </authorList>
    </citation>
    <scope>IDENTIFICATION</scope>
</reference>
<organism evidence="1 2">
    <name type="scientific">Octopus sinensis</name>
    <name type="common">East Asian common octopus</name>
    <dbReference type="NCBI Taxonomy" id="2607531"/>
    <lineage>
        <taxon>Eukaryota</taxon>
        <taxon>Metazoa</taxon>
        <taxon>Spiralia</taxon>
        <taxon>Lophotrochozoa</taxon>
        <taxon>Mollusca</taxon>
        <taxon>Cephalopoda</taxon>
        <taxon>Coleoidea</taxon>
        <taxon>Octopodiformes</taxon>
        <taxon>Octopoda</taxon>
        <taxon>Incirrata</taxon>
        <taxon>Octopodidae</taxon>
        <taxon>Octopus</taxon>
    </lineage>
</organism>
<gene>
    <name evidence="2" type="primary">LOC115222601</name>
</gene>
<name>A0A6P7TCG0_9MOLL</name>
<proteinExistence type="predicted"/>
<dbReference type="AlphaFoldDB" id="A0A6P7TCG0"/>
<keyword evidence="1" id="KW-1185">Reference proteome</keyword>
<dbReference type="PANTHER" id="PTHR46060:SF1">
    <property type="entry name" value="MARINER MOS1 TRANSPOSASE-LIKE PROTEIN"/>
    <property type="match status" value="1"/>
</dbReference>
<accession>A0A6P7TCG0</accession>
<evidence type="ECO:0000313" key="2">
    <source>
        <dbReference type="RefSeq" id="XP_029648763.1"/>
    </source>
</evidence>
<dbReference type="InterPro" id="IPR052709">
    <property type="entry name" value="Transposase-MT_Hybrid"/>
</dbReference>
<sequence length="161" mass="18350">MKEVYGGDTPSYGVVKFWHRQFKCGRISVETSISGQPHSAIDDDTIHKGKAAILKDRRITIRQLVREVKISEGSMEKKITTICTRGSCLHDGFPGCSHLLRSSNELTAPRLVWQCSKKMKRTFSVDLSHKMKYGSITMIPRLTMIPRHYDSETTAPRLVWQ</sequence>
<dbReference type="KEGG" id="osn:115222601"/>
<dbReference type="PANTHER" id="PTHR46060">
    <property type="entry name" value="MARINER MOS1 TRANSPOSASE-LIKE PROTEIN"/>
    <property type="match status" value="1"/>
</dbReference>
<dbReference type="RefSeq" id="XP_029648763.1">
    <property type="nucleotide sequence ID" value="XM_029792903.1"/>
</dbReference>
<protein>
    <submittedName>
        <fullName evidence="2">Uncharacterized protein LOC115222601</fullName>
    </submittedName>
</protein>
<evidence type="ECO:0000313" key="1">
    <source>
        <dbReference type="Proteomes" id="UP000515154"/>
    </source>
</evidence>
<dbReference type="Proteomes" id="UP000515154">
    <property type="component" value="Linkage group LG2"/>
</dbReference>